<evidence type="ECO:0000256" key="3">
    <source>
        <dbReference type="ARBA" id="ARBA00022989"/>
    </source>
</evidence>
<evidence type="ECO:0000256" key="6">
    <source>
        <dbReference type="SAM" id="Phobius"/>
    </source>
</evidence>
<dbReference type="PANTHER" id="PTHR33048">
    <property type="entry name" value="PTH11-LIKE INTEGRAL MEMBRANE PROTEIN (AFU_ORTHOLOGUE AFUA_5G11245)"/>
    <property type="match status" value="1"/>
</dbReference>
<feature type="transmembrane region" description="Helical" evidence="6">
    <location>
        <begin position="142"/>
        <end position="163"/>
    </location>
</feature>
<comment type="similarity">
    <text evidence="5">Belongs to the SAT4 family.</text>
</comment>
<evidence type="ECO:0000256" key="4">
    <source>
        <dbReference type="ARBA" id="ARBA00023136"/>
    </source>
</evidence>
<evidence type="ECO:0000259" key="7">
    <source>
        <dbReference type="Pfam" id="PF20684"/>
    </source>
</evidence>
<dbReference type="AlphaFoldDB" id="A0A2T6ZIB8"/>
<keyword evidence="2 6" id="KW-0812">Transmembrane</keyword>
<protein>
    <recommendedName>
        <fullName evidence="7">Rhodopsin domain-containing protein</fullName>
    </recommendedName>
</protein>
<evidence type="ECO:0000256" key="1">
    <source>
        <dbReference type="ARBA" id="ARBA00004141"/>
    </source>
</evidence>
<dbReference type="PANTHER" id="PTHR33048:SF129">
    <property type="entry name" value="INTEGRAL MEMBRANE PROTEIN-RELATED"/>
    <property type="match status" value="1"/>
</dbReference>
<dbReference type="InterPro" id="IPR049326">
    <property type="entry name" value="Rhodopsin_dom_fungi"/>
</dbReference>
<dbReference type="Pfam" id="PF20684">
    <property type="entry name" value="Fung_rhodopsin"/>
    <property type="match status" value="1"/>
</dbReference>
<keyword evidence="9" id="KW-1185">Reference proteome</keyword>
<evidence type="ECO:0000313" key="9">
    <source>
        <dbReference type="Proteomes" id="UP000244722"/>
    </source>
</evidence>
<organism evidence="8 9">
    <name type="scientific">Tuber borchii</name>
    <name type="common">White truffle</name>
    <dbReference type="NCBI Taxonomy" id="42251"/>
    <lineage>
        <taxon>Eukaryota</taxon>
        <taxon>Fungi</taxon>
        <taxon>Dikarya</taxon>
        <taxon>Ascomycota</taxon>
        <taxon>Pezizomycotina</taxon>
        <taxon>Pezizomycetes</taxon>
        <taxon>Pezizales</taxon>
        <taxon>Tuberaceae</taxon>
        <taxon>Tuber</taxon>
    </lineage>
</organism>
<dbReference type="InterPro" id="IPR052337">
    <property type="entry name" value="SAT4-like"/>
</dbReference>
<sequence>MRNPPPEVYLSWPAPNYVDPETRGPMLVVVPAILVIISFLIVVLRLYTRFVLIKSVGADDWLIGVSTVSLKITLFAYSASWLAPRYGWGLHIWDNRPEWYTDSRLFSWLCQTMFVANCGLIKSSILLSYLRIAPNRSFRYSVYVSLCFVATFSFGVGIAIVFTCSPVHGYWDRTVKSKCVKDSIMLFTASIINTCTDFWVAFLPAPMLMRIWLPLRQKIILVFLFGFAGIVCVAGICRTITLHETMFKTYDVTWNGSLALVWGAVETDVGIATASVPALRPLLHYYFPQM</sequence>
<comment type="caution">
    <text evidence="8">The sequence shown here is derived from an EMBL/GenBank/DDBJ whole genome shotgun (WGS) entry which is preliminary data.</text>
</comment>
<feature type="domain" description="Rhodopsin" evidence="7">
    <location>
        <begin position="44"/>
        <end position="284"/>
    </location>
</feature>
<dbReference type="OrthoDB" id="5329176at2759"/>
<dbReference type="Proteomes" id="UP000244722">
    <property type="component" value="Unassembled WGS sequence"/>
</dbReference>
<dbReference type="GO" id="GO:0016020">
    <property type="term" value="C:membrane"/>
    <property type="evidence" value="ECO:0007669"/>
    <property type="project" value="UniProtKB-SubCell"/>
</dbReference>
<keyword evidence="3 6" id="KW-1133">Transmembrane helix</keyword>
<evidence type="ECO:0000256" key="2">
    <source>
        <dbReference type="ARBA" id="ARBA00022692"/>
    </source>
</evidence>
<reference evidence="8 9" key="1">
    <citation type="submission" date="2017-04" db="EMBL/GenBank/DDBJ databases">
        <title>Draft genome sequence of Tuber borchii Vittad., a whitish edible truffle.</title>
        <authorList>
            <consortium name="DOE Joint Genome Institute"/>
            <person name="Murat C."/>
            <person name="Kuo A."/>
            <person name="Barry K.W."/>
            <person name="Clum A."/>
            <person name="Dockter R.B."/>
            <person name="Fauchery L."/>
            <person name="Iotti M."/>
            <person name="Kohler A."/>
            <person name="Labutti K."/>
            <person name="Lindquist E.A."/>
            <person name="Lipzen A."/>
            <person name="Ohm R.A."/>
            <person name="Wang M."/>
            <person name="Grigoriev I.V."/>
            <person name="Zambonelli A."/>
            <person name="Martin F.M."/>
        </authorList>
    </citation>
    <scope>NUCLEOTIDE SEQUENCE [LARGE SCALE GENOMIC DNA]</scope>
    <source>
        <strain evidence="8 9">Tbo3840</strain>
    </source>
</reference>
<keyword evidence="4 6" id="KW-0472">Membrane</keyword>
<accession>A0A2T6ZIB8</accession>
<feature type="transmembrane region" description="Helical" evidence="6">
    <location>
        <begin position="60"/>
        <end position="83"/>
    </location>
</feature>
<feature type="transmembrane region" description="Helical" evidence="6">
    <location>
        <begin position="26"/>
        <end position="48"/>
    </location>
</feature>
<name>A0A2T6ZIB8_TUBBO</name>
<comment type="subcellular location">
    <subcellularLocation>
        <location evidence="1">Membrane</location>
        <topology evidence="1">Multi-pass membrane protein</topology>
    </subcellularLocation>
</comment>
<feature type="transmembrane region" description="Helical" evidence="6">
    <location>
        <begin position="183"/>
        <end position="207"/>
    </location>
</feature>
<feature type="transmembrane region" description="Helical" evidence="6">
    <location>
        <begin position="105"/>
        <end position="130"/>
    </location>
</feature>
<feature type="transmembrane region" description="Helical" evidence="6">
    <location>
        <begin position="219"/>
        <end position="241"/>
    </location>
</feature>
<dbReference type="EMBL" id="NESQ01000242">
    <property type="protein sequence ID" value="PUU75231.1"/>
    <property type="molecule type" value="Genomic_DNA"/>
</dbReference>
<feature type="non-terminal residue" evidence="8">
    <location>
        <position position="290"/>
    </location>
</feature>
<dbReference type="STRING" id="42251.A0A2T6ZIB8"/>
<proteinExistence type="inferred from homology"/>
<evidence type="ECO:0000256" key="5">
    <source>
        <dbReference type="ARBA" id="ARBA00038359"/>
    </source>
</evidence>
<gene>
    <name evidence="8" type="ORF">B9Z19DRAFT_923157</name>
</gene>
<evidence type="ECO:0000313" key="8">
    <source>
        <dbReference type="EMBL" id="PUU75231.1"/>
    </source>
</evidence>